<sequence>MEHGNFDEKFGDSILLESLKEALQQMIEEFYVEKEKGIQIYKEACMNVKKEILDNSNQLSDVHMSGQLKSYYCRNDMWTFFFKNSLFKINKNKKMKSSSKDYKNYQPLNLRVYKNFYDKKEEFLKNCVDKNNVKFFKNFPKLYSNIVHKENNEVESDDVFFYYDGLIKILCIEESTI</sequence>
<evidence type="ECO:0000313" key="5">
    <source>
        <dbReference type="Proteomes" id="UP000030690"/>
    </source>
</evidence>
<name>A0A024V4A0_PLAFA</name>
<dbReference type="GO" id="GO:0006367">
    <property type="term" value="P:transcription initiation at RNA polymerase II promoter"/>
    <property type="evidence" value="ECO:0007669"/>
    <property type="project" value="InterPro"/>
</dbReference>
<proteinExistence type="predicted"/>
<evidence type="ECO:0000256" key="1">
    <source>
        <dbReference type="ARBA" id="ARBA00004123"/>
    </source>
</evidence>
<dbReference type="Proteomes" id="UP000030690">
    <property type="component" value="Unassembled WGS sequence"/>
</dbReference>
<dbReference type="InterPro" id="IPR009088">
    <property type="entry name" value="TFIIA_b-brl"/>
</dbReference>
<accession>A0A024V4A0</accession>
<keyword evidence="3" id="KW-0539">Nucleus</keyword>
<evidence type="ECO:0000256" key="2">
    <source>
        <dbReference type="ARBA" id="ARBA00023163"/>
    </source>
</evidence>
<dbReference type="SMR" id="A0A024V4A0"/>
<reference evidence="4 5" key="1">
    <citation type="submission" date="2013-02" db="EMBL/GenBank/DDBJ databases">
        <title>The Genome Annotation of Plasmodium falciparum Vietnam Oak-Knoll (FVO).</title>
        <authorList>
            <consortium name="The Broad Institute Genome Sequencing Platform"/>
            <consortium name="The Broad Institute Genome Sequencing Center for Infectious Disease"/>
            <person name="Neafsey D."/>
            <person name="Hoffman S."/>
            <person name="Volkman S."/>
            <person name="Rosenthal P."/>
            <person name="Walker B."/>
            <person name="Young S.K."/>
            <person name="Zeng Q."/>
            <person name="Gargeya S."/>
            <person name="Fitzgerald M."/>
            <person name="Haas B."/>
            <person name="Abouelleil A."/>
            <person name="Allen A.W."/>
            <person name="Alvarado L."/>
            <person name="Arachchi H.M."/>
            <person name="Berlin A.M."/>
            <person name="Chapman S.B."/>
            <person name="Gainer-Dewar J."/>
            <person name="Goldberg J."/>
            <person name="Griggs A."/>
            <person name="Gujja S."/>
            <person name="Hansen M."/>
            <person name="Howarth C."/>
            <person name="Imamovic A."/>
            <person name="Ireland A."/>
            <person name="Larimer J."/>
            <person name="McCowan C."/>
            <person name="Murphy C."/>
            <person name="Pearson M."/>
            <person name="Poon T.W."/>
            <person name="Priest M."/>
            <person name="Roberts A."/>
            <person name="Saif S."/>
            <person name="Shea T."/>
            <person name="Sisk P."/>
            <person name="Sykes S."/>
            <person name="Wortman J."/>
            <person name="Nusbaum C."/>
            <person name="Birren B."/>
        </authorList>
    </citation>
    <scope>NUCLEOTIDE SEQUENCE [LARGE SCALE GENOMIC DNA]</scope>
    <source>
        <strain evidence="5">Vietnam Oak-Knoll (FVO)</strain>
    </source>
</reference>
<comment type="subcellular location">
    <subcellularLocation>
        <location evidence="1">Nucleus</location>
    </subcellularLocation>
</comment>
<evidence type="ECO:0000313" key="4">
    <source>
        <dbReference type="EMBL" id="ETW17304.1"/>
    </source>
</evidence>
<dbReference type="SUPFAM" id="SSF50784">
    <property type="entry name" value="Transcription factor IIA (TFIIA), beta-barrel domain"/>
    <property type="match status" value="1"/>
</dbReference>
<dbReference type="OrthoDB" id="361139at2759"/>
<dbReference type="GO" id="GO:0005672">
    <property type="term" value="C:transcription factor TFIIA complex"/>
    <property type="evidence" value="ECO:0007669"/>
    <property type="project" value="InterPro"/>
</dbReference>
<evidence type="ECO:0008006" key="6">
    <source>
        <dbReference type="Google" id="ProtNLM"/>
    </source>
</evidence>
<dbReference type="EMBL" id="KI925131">
    <property type="protein sequence ID" value="ETW17304.1"/>
    <property type="molecule type" value="Genomic_DNA"/>
</dbReference>
<reference evidence="4 5" key="2">
    <citation type="submission" date="2013-02" db="EMBL/GenBank/DDBJ databases">
        <title>The Genome Sequence of Plasmodium falciparum Vietnam Oak-Knoll (FVO).</title>
        <authorList>
            <consortium name="The Broad Institute Genome Sequencing Platform"/>
            <consortium name="The Broad Institute Genome Sequencing Center for Infectious Disease"/>
            <person name="Neafsey D."/>
            <person name="Cheeseman I."/>
            <person name="Volkman S."/>
            <person name="Adams J."/>
            <person name="Walker B."/>
            <person name="Young S.K."/>
            <person name="Zeng Q."/>
            <person name="Gargeya S."/>
            <person name="Fitzgerald M."/>
            <person name="Haas B."/>
            <person name="Abouelleil A."/>
            <person name="Alvarado L."/>
            <person name="Arachchi H.M."/>
            <person name="Berlin A.M."/>
            <person name="Chapman S.B."/>
            <person name="Dewar J."/>
            <person name="Goldberg J."/>
            <person name="Griggs A."/>
            <person name="Gujja S."/>
            <person name="Hansen M."/>
            <person name="Howarth C."/>
            <person name="Imamovic A."/>
            <person name="Larimer J."/>
            <person name="McCowan C."/>
            <person name="Murphy C."/>
            <person name="Neiman D."/>
            <person name="Pearson M."/>
            <person name="Priest M."/>
            <person name="Roberts A."/>
            <person name="Saif S."/>
            <person name="Shea T."/>
            <person name="Sisk P."/>
            <person name="Sykes S."/>
            <person name="Wortman J."/>
            <person name="Nusbaum C."/>
            <person name="Birren B."/>
        </authorList>
    </citation>
    <scope>NUCLEOTIDE SEQUENCE [LARGE SCALE GENOMIC DNA]</scope>
    <source>
        <strain evidence="5">Vietnam Oak-Knoll (FVO)</strain>
    </source>
</reference>
<gene>
    <name evidence="4" type="ORF">PFFVO_03795</name>
</gene>
<evidence type="ECO:0000256" key="3">
    <source>
        <dbReference type="ARBA" id="ARBA00023242"/>
    </source>
</evidence>
<keyword evidence="2" id="KW-0804">Transcription</keyword>
<organism evidence="4 5">
    <name type="scientific">Plasmodium falciparum Vietnam Oak-Knoll</name>
    <name type="common">FVO</name>
    <dbReference type="NCBI Taxonomy" id="1036723"/>
    <lineage>
        <taxon>Eukaryota</taxon>
        <taxon>Sar</taxon>
        <taxon>Alveolata</taxon>
        <taxon>Apicomplexa</taxon>
        <taxon>Aconoidasida</taxon>
        <taxon>Haemosporida</taxon>
        <taxon>Plasmodiidae</taxon>
        <taxon>Plasmodium</taxon>
        <taxon>Plasmodium (Laverania)</taxon>
    </lineage>
</organism>
<protein>
    <recommendedName>
        <fullName evidence="6">Transcription initiation factor IIA subunit 2</fullName>
    </recommendedName>
</protein>
<dbReference type="AlphaFoldDB" id="A0A024V4A0"/>